<sequence length="254" mass="24687">MPTAFPIEIAVQDAAGVGIALEGGAARVEVCQALALGGLTPSAGLIEAAAEAADAHGASGFVHVLVRPRGGGFVYDADEVAATVRDIRLAARLGADGVVVGALTDASTLDLEAITAFIDAAGDLDVTVHRAVDASADPVASVTALAAFTGAGSRGVRRVLTSGGAPDCRSGLAGIAAMRAAVGDALELMSGGGVRVEDIALLVGAGVDAVHLSARTSVVRGKGGPGGGVDAFDATDASLVRAAVDAARSAAASR</sequence>
<dbReference type="GO" id="GO:0005737">
    <property type="term" value="C:cytoplasm"/>
    <property type="evidence" value="ECO:0007669"/>
    <property type="project" value="UniProtKB-SubCell"/>
</dbReference>
<dbReference type="KEGG" id="agf:ET445_10435"/>
<dbReference type="InterPro" id="IPR036822">
    <property type="entry name" value="CutC-like_dom_sf"/>
</dbReference>
<protein>
    <recommendedName>
        <fullName evidence="2">PF03932 family protein CutC</fullName>
    </recommendedName>
</protein>
<dbReference type="RefSeq" id="WP_129191178.1">
    <property type="nucleotide sequence ID" value="NZ_CP035491.1"/>
</dbReference>
<evidence type="ECO:0000256" key="1">
    <source>
        <dbReference type="ARBA" id="ARBA00007768"/>
    </source>
</evidence>
<dbReference type="PANTHER" id="PTHR12598:SF0">
    <property type="entry name" value="COPPER HOMEOSTASIS PROTEIN CUTC HOMOLOG"/>
    <property type="match status" value="1"/>
</dbReference>
<dbReference type="Proteomes" id="UP000291259">
    <property type="component" value="Chromosome"/>
</dbReference>
<evidence type="ECO:0000313" key="3">
    <source>
        <dbReference type="EMBL" id="QAY73701.1"/>
    </source>
</evidence>
<dbReference type="Gene3D" id="3.20.20.380">
    <property type="entry name" value="Copper homeostasis (CutC) domain"/>
    <property type="match status" value="1"/>
</dbReference>
<reference evidence="3 4" key="1">
    <citation type="submission" date="2019-01" db="EMBL/GenBank/DDBJ databases">
        <title>Genome sequencing of strain FW100M-8.</title>
        <authorList>
            <person name="Heo J."/>
            <person name="Kim S.-J."/>
            <person name="Kim J.-S."/>
            <person name="Hong S.-B."/>
            <person name="Kwon S.-W."/>
        </authorList>
    </citation>
    <scope>NUCLEOTIDE SEQUENCE [LARGE SCALE GENOMIC DNA]</scope>
    <source>
        <strain evidence="3 4">FW100M-8</strain>
    </source>
</reference>
<dbReference type="OrthoDB" id="9815677at2"/>
<dbReference type="EMBL" id="CP035491">
    <property type="protein sequence ID" value="QAY73701.1"/>
    <property type="molecule type" value="Genomic_DNA"/>
</dbReference>
<comment type="subcellular location">
    <subcellularLocation>
        <location evidence="2">Cytoplasm</location>
    </subcellularLocation>
</comment>
<comment type="similarity">
    <text evidence="1 2">Belongs to the CutC family.</text>
</comment>
<dbReference type="HAMAP" id="MF_00795">
    <property type="entry name" value="CutC"/>
    <property type="match status" value="1"/>
</dbReference>
<dbReference type="GO" id="GO:0005507">
    <property type="term" value="F:copper ion binding"/>
    <property type="evidence" value="ECO:0007669"/>
    <property type="project" value="TreeGrafter"/>
</dbReference>
<dbReference type="AlphaFoldDB" id="A0A4V0YH72"/>
<dbReference type="Pfam" id="PF03932">
    <property type="entry name" value="CutC"/>
    <property type="match status" value="1"/>
</dbReference>
<gene>
    <name evidence="2" type="primary">cutC</name>
    <name evidence="3" type="ORF">ET445_10435</name>
</gene>
<organism evidence="3 4">
    <name type="scientific">Agromyces protaetiae</name>
    <dbReference type="NCBI Taxonomy" id="2509455"/>
    <lineage>
        <taxon>Bacteria</taxon>
        <taxon>Bacillati</taxon>
        <taxon>Actinomycetota</taxon>
        <taxon>Actinomycetes</taxon>
        <taxon>Micrococcales</taxon>
        <taxon>Microbacteriaceae</taxon>
        <taxon>Agromyces</taxon>
    </lineage>
</organism>
<evidence type="ECO:0000256" key="2">
    <source>
        <dbReference type="HAMAP-Rule" id="MF_00795"/>
    </source>
</evidence>
<keyword evidence="2" id="KW-0963">Cytoplasm</keyword>
<dbReference type="InterPro" id="IPR005627">
    <property type="entry name" value="CutC-like"/>
</dbReference>
<proteinExistence type="inferred from homology"/>
<name>A0A4V0YH72_9MICO</name>
<accession>A0A4V0YH72</accession>
<dbReference type="PANTHER" id="PTHR12598">
    <property type="entry name" value="COPPER HOMEOSTASIS PROTEIN CUTC"/>
    <property type="match status" value="1"/>
</dbReference>
<comment type="caution">
    <text evidence="2">Once thought to be involved in copper homeostasis, experiments in E.coli have shown this is not the case.</text>
</comment>
<dbReference type="SUPFAM" id="SSF110395">
    <property type="entry name" value="CutC-like"/>
    <property type="match status" value="1"/>
</dbReference>
<keyword evidence="4" id="KW-1185">Reference proteome</keyword>
<evidence type="ECO:0000313" key="4">
    <source>
        <dbReference type="Proteomes" id="UP000291259"/>
    </source>
</evidence>